<evidence type="ECO:0000256" key="3">
    <source>
        <dbReference type="ARBA" id="ARBA00022741"/>
    </source>
</evidence>
<dbReference type="InParanoid" id="G0QJG4"/>
<dbReference type="Pfam" id="PF00069">
    <property type="entry name" value="Pkinase"/>
    <property type="match status" value="1"/>
</dbReference>
<dbReference type="SUPFAM" id="SSF56112">
    <property type="entry name" value="Protein kinase-like (PK-like)"/>
    <property type="match status" value="1"/>
</dbReference>
<dbReference type="Proteomes" id="UP000008983">
    <property type="component" value="Unassembled WGS sequence"/>
</dbReference>
<dbReference type="PROSITE" id="PS50011">
    <property type="entry name" value="PROTEIN_KINASE_DOM"/>
    <property type="match status" value="1"/>
</dbReference>
<proteinExistence type="predicted"/>
<feature type="non-terminal residue" evidence="7">
    <location>
        <position position="521"/>
    </location>
</feature>
<dbReference type="RefSeq" id="XP_004039955.1">
    <property type="nucleotide sequence ID" value="XM_004039907.1"/>
</dbReference>
<keyword evidence="7" id="KW-0378">Hydrolase</keyword>
<gene>
    <name evidence="7" type="ORF">IMG5_005170</name>
</gene>
<evidence type="ECO:0000313" key="8">
    <source>
        <dbReference type="Proteomes" id="UP000008983"/>
    </source>
</evidence>
<dbReference type="FunFam" id="1.10.510.10:FF:000210">
    <property type="entry name" value="Non-specific serine/threonine protein kinase"/>
    <property type="match status" value="1"/>
</dbReference>
<dbReference type="eggNOG" id="KOG0598">
    <property type="taxonomic scope" value="Eukaryota"/>
</dbReference>
<sequence>NDNGMNAFLECCNSGKYELMKKLVIDFQSNLGSINPQTKRCGLHYAAIYNNANIIQFILQNNSSLKNFQDYQLCTPLFLAALNNSEKCVEVLLNFDANIHLKNIQNFTPFEVTTSKCIKQMFLSKYTLINNDFYSRSQFENSNFLVQNSRKDRISNLLQKVKICQNQQKEKRFEENNQKKINYQKKYILKLIEKTQNQLIKQETVTQEYIEQLKIQNDNNKINQIKPEQKAELKLKKKISLEDFIFYRSIGEGAFGEVFLVTFKEGVLYQNQESQILKNDKLYALKVLKKEMLKKTKMDKYIQAEKQIMQSFNHPFIAKLNLSFQNDTHLFILMDFFQGGDLGRILAENIKIEEKYIKIWASQVVLALEELHNKDIIYRDLKPENLVLDQDGNLQLIDFGLCKKGANNLTGSFCGTPIYLPPEVVDKTGHNKMVDWYSLGVIIYEMLIGRPPYFSTDYDKLYNEIKTAPLRLPKSLPQESKDILIGLLKKNYNKRLGYKNDAQEVKQHHWFKDIDWQLVLE</sequence>
<dbReference type="GO" id="GO:0004691">
    <property type="term" value="F:cAMP-dependent protein kinase activity"/>
    <property type="evidence" value="ECO:0007669"/>
    <property type="project" value="UniProtKB-EC"/>
</dbReference>
<dbReference type="Pfam" id="PF12796">
    <property type="entry name" value="Ank_2"/>
    <property type="match status" value="1"/>
</dbReference>
<dbReference type="SMART" id="SM00248">
    <property type="entry name" value="ANK"/>
    <property type="match status" value="3"/>
</dbReference>
<dbReference type="OrthoDB" id="10489654at2759"/>
<evidence type="ECO:0000256" key="4">
    <source>
        <dbReference type="ARBA" id="ARBA00022777"/>
    </source>
</evidence>
<dbReference type="CDD" id="cd05123">
    <property type="entry name" value="STKc_AGC"/>
    <property type="match status" value="1"/>
</dbReference>
<accession>G0QJG4</accession>
<dbReference type="STRING" id="857967.G0QJG4"/>
<feature type="non-terminal residue" evidence="7">
    <location>
        <position position="1"/>
    </location>
</feature>
<evidence type="ECO:0000256" key="1">
    <source>
        <dbReference type="ARBA" id="ARBA00022527"/>
    </source>
</evidence>
<reference evidence="7 8" key="1">
    <citation type="submission" date="2011-07" db="EMBL/GenBank/DDBJ databases">
        <authorList>
            <person name="Coyne R."/>
            <person name="Brami D."/>
            <person name="Johnson J."/>
            <person name="Hostetler J."/>
            <person name="Hannick L."/>
            <person name="Clark T."/>
            <person name="Cassidy-Hanley D."/>
            <person name="Inman J."/>
        </authorList>
    </citation>
    <scope>NUCLEOTIDE SEQUENCE [LARGE SCALE GENOMIC DNA]</scope>
    <source>
        <strain evidence="7 8">G5</strain>
    </source>
</reference>
<dbReference type="GeneID" id="14910840"/>
<keyword evidence="1" id="KW-0723">Serine/threonine-protein kinase</keyword>
<dbReference type="PROSITE" id="PS00108">
    <property type="entry name" value="PROTEIN_KINASE_ST"/>
    <property type="match status" value="1"/>
</dbReference>
<dbReference type="Gene3D" id="3.30.200.20">
    <property type="entry name" value="Phosphorylase Kinase, domain 1"/>
    <property type="match status" value="1"/>
</dbReference>
<dbReference type="GO" id="GO:0008889">
    <property type="term" value="F:glycerophosphodiester phosphodiesterase activity"/>
    <property type="evidence" value="ECO:0007669"/>
    <property type="project" value="UniProtKB-EC"/>
</dbReference>
<keyword evidence="3" id="KW-0547">Nucleotide-binding</keyword>
<keyword evidence="8" id="KW-1185">Reference proteome</keyword>
<name>G0QJG4_ICHMU</name>
<dbReference type="InterPro" id="IPR011009">
    <property type="entry name" value="Kinase-like_dom_sf"/>
</dbReference>
<dbReference type="AlphaFoldDB" id="G0QJG4"/>
<keyword evidence="2 7" id="KW-0808">Transferase</keyword>
<dbReference type="InterPro" id="IPR008271">
    <property type="entry name" value="Ser/Thr_kinase_AS"/>
</dbReference>
<evidence type="ECO:0000256" key="2">
    <source>
        <dbReference type="ARBA" id="ARBA00022679"/>
    </source>
</evidence>
<dbReference type="SUPFAM" id="SSF48403">
    <property type="entry name" value="Ankyrin repeat"/>
    <property type="match status" value="1"/>
</dbReference>
<dbReference type="GO" id="GO:0005524">
    <property type="term" value="F:ATP binding"/>
    <property type="evidence" value="ECO:0007669"/>
    <property type="project" value="UniProtKB-KW"/>
</dbReference>
<dbReference type="EC" id="2.7.11.11" evidence="7"/>
<dbReference type="Gene3D" id="1.25.40.20">
    <property type="entry name" value="Ankyrin repeat-containing domain"/>
    <property type="match status" value="1"/>
</dbReference>
<organism evidence="7 8">
    <name type="scientific">Ichthyophthirius multifiliis</name>
    <name type="common">White spot disease agent</name>
    <name type="synonym">Ich</name>
    <dbReference type="NCBI Taxonomy" id="5932"/>
    <lineage>
        <taxon>Eukaryota</taxon>
        <taxon>Sar</taxon>
        <taxon>Alveolata</taxon>
        <taxon>Ciliophora</taxon>
        <taxon>Intramacronucleata</taxon>
        <taxon>Oligohymenophorea</taxon>
        <taxon>Hymenostomatida</taxon>
        <taxon>Ophryoglenina</taxon>
        <taxon>Ichthyophthirius</taxon>
    </lineage>
</organism>
<dbReference type="OMA" id="YRITIEF"/>
<dbReference type="InterPro" id="IPR045270">
    <property type="entry name" value="STKc_AGC"/>
</dbReference>
<dbReference type="EC" id="3.1.4.46" evidence="7"/>
<dbReference type="PIRSF" id="PIRSF000654">
    <property type="entry name" value="Integrin-linked_kinase"/>
    <property type="match status" value="1"/>
</dbReference>
<feature type="domain" description="Protein kinase" evidence="6">
    <location>
        <begin position="244"/>
        <end position="511"/>
    </location>
</feature>
<evidence type="ECO:0000313" key="7">
    <source>
        <dbReference type="EMBL" id="EGR34651.1"/>
    </source>
</evidence>
<evidence type="ECO:0000259" key="6">
    <source>
        <dbReference type="PROSITE" id="PS50011"/>
    </source>
</evidence>
<evidence type="ECO:0000256" key="5">
    <source>
        <dbReference type="ARBA" id="ARBA00022840"/>
    </source>
</evidence>
<dbReference type="InterPro" id="IPR036770">
    <property type="entry name" value="Ankyrin_rpt-contain_sf"/>
</dbReference>
<dbReference type="PANTHER" id="PTHR24351">
    <property type="entry name" value="RIBOSOMAL PROTEIN S6 KINASE"/>
    <property type="match status" value="1"/>
</dbReference>
<dbReference type="Gene3D" id="1.10.510.10">
    <property type="entry name" value="Transferase(Phosphotransferase) domain 1"/>
    <property type="match status" value="1"/>
</dbReference>
<dbReference type="InterPro" id="IPR000719">
    <property type="entry name" value="Prot_kinase_dom"/>
</dbReference>
<dbReference type="EMBL" id="GL983065">
    <property type="protein sequence ID" value="EGR34651.1"/>
    <property type="molecule type" value="Genomic_DNA"/>
</dbReference>
<dbReference type="SMART" id="SM00220">
    <property type="entry name" value="S_TKc"/>
    <property type="match status" value="1"/>
</dbReference>
<protein>
    <submittedName>
        <fullName evidence="7">Protein kinase domain protein</fullName>
        <ecNumber evidence="7">2.7.11.11</ecNumber>
        <ecNumber evidence="7">3.1.4.46</ecNumber>
    </submittedName>
</protein>
<keyword evidence="4 7" id="KW-0418">Kinase</keyword>
<keyword evidence="5" id="KW-0067">ATP-binding</keyword>
<dbReference type="InterPro" id="IPR002110">
    <property type="entry name" value="Ankyrin_rpt"/>
</dbReference>